<feature type="transmembrane region" description="Helical" evidence="9">
    <location>
        <begin position="240"/>
        <end position="259"/>
    </location>
</feature>
<feature type="region of interest" description="Disordered" evidence="8">
    <location>
        <begin position="1"/>
        <end position="38"/>
    </location>
</feature>
<keyword evidence="4" id="KW-1003">Cell membrane</keyword>
<dbReference type="EMBL" id="JBHEZX010000006">
    <property type="protein sequence ID" value="MFC1410798.1"/>
    <property type="molecule type" value="Genomic_DNA"/>
</dbReference>
<keyword evidence="11" id="KW-1185">Reference proteome</keyword>
<proteinExistence type="inferred from homology"/>
<dbReference type="Proteomes" id="UP001592582">
    <property type="component" value="Unassembled WGS sequence"/>
</dbReference>
<dbReference type="RefSeq" id="WP_380509170.1">
    <property type="nucleotide sequence ID" value="NZ_JBHEZX010000006.1"/>
</dbReference>
<dbReference type="InterPro" id="IPR002549">
    <property type="entry name" value="AI-2E-like"/>
</dbReference>
<comment type="subcellular location">
    <subcellularLocation>
        <location evidence="1">Cell membrane</location>
        <topology evidence="1">Multi-pass membrane protein</topology>
    </subcellularLocation>
</comment>
<reference evidence="10 11" key="1">
    <citation type="submission" date="2024-09" db="EMBL/GenBank/DDBJ databases">
        <authorList>
            <person name="Lee S.D."/>
        </authorList>
    </citation>
    <scope>NUCLEOTIDE SEQUENCE [LARGE SCALE GENOMIC DNA]</scope>
    <source>
        <strain evidence="10 11">N1-1</strain>
    </source>
</reference>
<dbReference type="PANTHER" id="PTHR21716:SF53">
    <property type="entry name" value="PERMEASE PERM-RELATED"/>
    <property type="match status" value="1"/>
</dbReference>
<accession>A0ABV6VAU8</accession>
<feature type="transmembrane region" description="Helical" evidence="9">
    <location>
        <begin position="102"/>
        <end position="126"/>
    </location>
</feature>
<organism evidence="10 11">
    <name type="scientific">Streptacidiphilus alkalitolerans</name>
    <dbReference type="NCBI Taxonomy" id="3342712"/>
    <lineage>
        <taxon>Bacteria</taxon>
        <taxon>Bacillati</taxon>
        <taxon>Actinomycetota</taxon>
        <taxon>Actinomycetes</taxon>
        <taxon>Kitasatosporales</taxon>
        <taxon>Streptomycetaceae</taxon>
        <taxon>Streptacidiphilus</taxon>
    </lineage>
</organism>
<evidence type="ECO:0000256" key="4">
    <source>
        <dbReference type="ARBA" id="ARBA00022475"/>
    </source>
</evidence>
<evidence type="ECO:0000313" key="11">
    <source>
        <dbReference type="Proteomes" id="UP001592582"/>
    </source>
</evidence>
<evidence type="ECO:0000256" key="6">
    <source>
        <dbReference type="ARBA" id="ARBA00022989"/>
    </source>
</evidence>
<evidence type="ECO:0000256" key="2">
    <source>
        <dbReference type="ARBA" id="ARBA00009773"/>
    </source>
</evidence>
<gene>
    <name evidence="10" type="ORF">ACEZDG_16150</name>
</gene>
<evidence type="ECO:0000256" key="9">
    <source>
        <dbReference type="SAM" id="Phobius"/>
    </source>
</evidence>
<evidence type="ECO:0000256" key="1">
    <source>
        <dbReference type="ARBA" id="ARBA00004651"/>
    </source>
</evidence>
<feature type="transmembrane region" description="Helical" evidence="9">
    <location>
        <begin position="337"/>
        <end position="368"/>
    </location>
</feature>
<sequence length="379" mass="40518">MTVHETSSPDAVPVQAPRTDNKPATVDKPGPMVKPRSGPDPNRSWFSIGFRVSLGALLAYWLVQAIQHIQSILMLTLLSLVIAVSADPIVRVLTRRGLRRPVAATVVIIGLFLVLGGLSTLFIAPITNEITALVRNIPIWLQQLHDHHSVLGQLEDRYHLTAKAKAQLGTDGGSLVGGLMGAGQLLATTLTGLFTVIILTMYFLAGLPTLKSFGLRFVAGSRRERAEKLTDEILLRTGRYMLANVATSVIAGVATFVWLEIWSVPYPAALGVFVAVMDLIPLVGSTIGGIVVSLVALVVSWPVAIATAVFYIVFRIAEDYLIMPRAMKFAVEVHPLVTILAVLVGGSLLGIIGALLAIPIAVAIGLILDDAVFPGIARR</sequence>
<dbReference type="PANTHER" id="PTHR21716">
    <property type="entry name" value="TRANSMEMBRANE PROTEIN"/>
    <property type="match status" value="1"/>
</dbReference>
<feature type="transmembrane region" description="Helical" evidence="9">
    <location>
        <begin position="290"/>
        <end position="317"/>
    </location>
</feature>
<evidence type="ECO:0000256" key="8">
    <source>
        <dbReference type="SAM" id="MobiDB-lite"/>
    </source>
</evidence>
<evidence type="ECO:0000256" key="5">
    <source>
        <dbReference type="ARBA" id="ARBA00022692"/>
    </source>
</evidence>
<protein>
    <submittedName>
        <fullName evidence="10">AI-2E family transporter</fullName>
    </submittedName>
</protein>
<keyword evidence="7 9" id="KW-0472">Membrane</keyword>
<evidence type="ECO:0000313" key="10">
    <source>
        <dbReference type="EMBL" id="MFC1410798.1"/>
    </source>
</evidence>
<feature type="transmembrane region" description="Helical" evidence="9">
    <location>
        <begin position="44"/>
        <end position="63"/>
    </location>
</feature>
<evidence type="ECO:0000256" key="7">
    <source>
        <dbReference type="ARBA" id="ARBA00023136"/>
    </source>
</evidence>
<feature type="transmembrane region" description="Helical" evidence="9">
    <location>
        <begin position="265"/>
        <end position="283"/>
    </location>
</feature>
<dbReference type="Pfam" id="PF01594">
    <property type="entry name" value="AI-2E_transport"/>
    <property type="match status" value="1"/>
</dbReference>
<keyword evidence="3" id="KW-0813">Transport</keyword>
<comment type="similarity">
    <text evidence="2">Belongs to the autoinducer-2 exporter (AI-2E) (TC 2.A.86) family.</text>
</comment>
<keyword evidence="6 9" id="KW-1133">Transmembrane helix</keyword>
<name>A0ABV6VAU8_9ACTN</name>
<evidence type="ECO:0000256" key="3">
    <source>
        <dbReference type="ARBA" id="ARBA00022448"/>
    </source>
</evidence>
<comment type="caution">
    <text evidence="10">The sequence shown here is derived from an EMBL/GenBank/DDBJ whole genome shotgun (WGS) entry which is preliminary data.</text>
</comment>
<feature type="transmembrane region" description="Helical" evidence="9">
    <location>
        <begin position="193"/>
        <end position="219"/>
    </location>
</feature>
<keyword evidence="5 9" id="KW-0812">Transmembrane</keyword>
<feature type="transmembrane region" description="Helical" evidence="9">
    <location>
        <begin position="69"/>
        <end position="90"/>
    </location>
</feature>